<dbReference type="PANTHER" id="PTHR12226">
    <property type="entry name" value="MANNOSE-P-DOLICHOL UTILIZATION DEFECT 1 LEC35 -RELATED"/>
    <property type="match status" value="1"/>
</dbReference>
<keyword evidence="12" id="KW-1185">Reference proteome</keyword>
<dbReference type="SMART" id="SM00679">
    <property type="entry name" value="CTNS"/>
    <property type="match status" value="2"/>
</dbReference>
<evidence type="ECO:0000256" key="4">
    <source>
        <dbReference type="ARBA" id="ARBA00022737"/>
    </source>
</evidence>
<keyword evidence="5 8" id="KW-1133">Transmembrane helix</keyword>
<comment type="subcellular location">
    <subcellularLocation>
        <location evidence="1 8">Membrane</location>
        <topology evidence="1 8">Multi-pass membrane protein</topology>
    </subcellularLocation>
</comment>
<organism evidence="11 12">
    <name type="scientific">Hymenoscyphus fraxineus</name>
    <dbReference type="NCBI Taxonomy" id="746836"/>
    <lineage>
        <taxon>Eukaryota</taxon>
        <taxon>Fungi</taxon>
        <taxon>Dikarya</taxon>
        <taxon>Ascomycota</taxon>
        <taxon>Pezizomycotina</taxon>
        <taxon>Leotiomycetes</taxon>
        <taxon>Helotiales</taxon>
        <taxon>Helotiaceae</taxon>
        <taxon>Hymenoscyphus</taxon>
    </lineage>
</organism>
<dbReference type="GO" id="GO:0016020">
    <property type="term" value="C:membrane"/>
    <property type="evidence" value="ECO:0007669"/>
    <property type="project" value="UniProtKB-SubCell"/>
</dbReference>
<dbReference type="InterPro" id="IPR016817">
    <property type="entry name" value="MannP-dilichol_defect-1"/>
</dbReference>
<dbReference type="PANTHER" id="PTHR12226:SF2">
    <property type="entry name" value="MANNOSE-P-DOLICHOL UTILIZATION DEFECT 1 PROTEIN"/>
    <property type="match status" value="1"/>
</dbReference>
<dbReference type="FunFam" id="1.20.1280.290:FF:000006">
    <property type="entry name" value="mannose-P-dolichol utilization defect 1 protein"/>
    <property type="match status" value="1"/>
</dbReference>
<comment type="caution">
    <text evidence="11">The sequence shown here is derived from an EMBL/GenBank/DDBJ whole genome shotgun (WGS) entry which is preliminary data.</text>
</comment>
<dbReference type="AlphaFoldDB" id="A0A9N9L113"/>
<keyword evidence="4" id="KW-0677">Repeat</keyword>
<comment type="similarity">
    <text evidence="7 8">Belongs to the MPDU1 (TC 2.A.43.3) family.</text>
</comment>
<keyword evidence="3 8" id="KW-0812">Transmembrane</keyword>
<protein>
    <recommendedName>
        <fullName evidence="8">Mannose-P-dolichol utilization defect 1 protein homolog</fullName>
    </recommendedName>
</protein>
<feature type="transmembrane region" description="Helical" evidence="10">
    <location>
        <begin position="112"/>
        <end position="132"/>
    </location>
</feature>
<evidence type="ECO:0000313" key="12">
    <source>
        <dbReference type="Proteomes" id="UP000696280"/>
    </source>
</evidence>
<evidence type="ECO:0000313" key="11">
    <source>
        <dbReference type="EMBL" id="CAG8956671.1"/>
    </source>
</evidence>
<sequence>MDSIREVIQPITQNLPAPVQELGVTLLGEKCYKTLLLDIDVTSTECIKLGISKGLGLGIIAASSIVKVPQILKLISSGSAAGVSFLSYLLETGALLVGLAYNKRQENPFSTYGENALILAQNVVIAVLVLNYTGKPSAAALFVAGLAASAYALFSNDILDMPTLYTINGAAATVGVASKLPQILANWQQGSTGVLSAVTVFSYLAGSLSRIFTTLQEVDDNQILYGFIAGFGLNVILAMQMLYYWNVSTKKSLLSKKQPLPVAPSAGTTTATPKGKSPTTRRRG</sequence>
<feature type="transmembrane region" description="Helical" evidence="10">
    <location>
        <begin position="193"/>
        <end position="212"/>
    </location>
</feature>
<keyword evidence="6 8" id="KW-0472">Membrane</keyword>
<feature type="transmembrane region" description="Helical" evidence="10">
    <location>
        <begin position="138"/>
        <end position="154"/>
    </location>
</feature>
<dbReference type="InterPro" id="IPR006603">
    <property type="entry name" value="PQ-loop_rpt"/>
</dbReference>
<gene>
    <name evidence="11" type="ORF">HYFRA_00012215</name>
</gene>
<dbReference type="Proteomes" id="UP000696280">
    <property type="component" value="Unassembled WGS sequence"/>
</dbReference>
<dbReference type="OrthoDB" id="271506at2759"/>
<dbReference type="Gene3D" id="1.20.1280.290">
    <property type="match status" value="2"/>
</dbReference>
<evidence type="ECO:0000256" key="3">
    <source>
        <dbReference type="ARBA" id="ARBA00022692"/>
    </source>
</evidence>
<feature type="transmembrane region" description="Helical" evidence="10">
    <location>
        <begin position="78"/>
        <end position="100"/>
    </location>
</feature>
<dbReference type="Pfam" id="PF04193">
    <property type="entry name" value="PQ-loop"/>
    <property type="match status" value="2"/>
</dbReference>
<evidence type="ECO:0000256" key="9">
    <source>
        <dbReference type="SAM" id="MobiDB-lite"/>
    </source>
</evidence>
<evidence type="ECO:0000256" key="2">
    <source>
        <dbReference type="ARBA" id="ARBA00022448"/>
    </source>
</evidence>
<proteinExistence type="inferred from homology"/>
<evidence type="ECO:0000256" key="10">
    <source>
        <dbReference type="SAM" id="Phobius"/>
    </source>
</evidence>
<evidence type="ECO:0000256" key="8">
    <source>
        <dbReference type="PIRNR" id="PIRNR023381"/>
    </source>
</evidence>
<feature type="region of interest" description="Disordered" evidence="9">
    <location>
        <begin position="259"/>
        <end position="284"/>
    </location>
</feature>
<reference evidence="11" key="1">
    <citation type="submission" date="2021-07" db="EMBL/GenBank/DDBJ databases">
        <authorList>
            <person name="Durling M."/>
        </authorList>
    </citation>
    <scope>NUCLEOTIDE SEQUENCE</scope>
</reference>
<dbReference type="PIRSF" id="PIRSF023381">
    <property type="entry name" value="MannP-dilichol_defect-1p"/>
    <property type="match status" value="1"/>
</dbReference>
<keyword evidence="2" id="KW-0813">Transport</keyword>
<name>A0A9N9L113_9HELO</name>
<accession>A0A9N9L113</accession>
<evidence type="ECO:0000256" key="7">
    <source>
        <dbReference type="ARBA" id="ARBA00038475"/>
    </source>
</evidence>
<evidence type="ECO:0000256" key="6">
    <source>
        <dbReference type="ARBA" id="ARBA00023136"/>
    </source>
</evidence>
<dbReference type="EMBL" id="CAJVRL010000072">
    <property type="protein sequence ID" value="CAG8956671.1"/>
    <property type="molecule type" value="Genomic_DNA"/>
</dbReference>
<feature type="transmembrane region" description="Helical" evidence="10">
    <location>
        <begin position="224"/>
        <end position="245"/>
    </location>
</feature>
<evidence type="ECO:0000256" key="1">
    <source>
        <dbReference type="ARBA" id="ARBA00004141"/>
    </source>
</evidence>
<evidence type="ECO:0000256" key="5">
    <source>
        <dbReference type="ARBA" id="ARBA00022989"/>
    </source>
</evidence>